<evidence type="ECO:0000256" key="7">
    <source>
        <dbReference type="ARBA" id="ARBA00023136"/>
    </source>
</evidence>
<dbReference type="CDD" id="cd06550">
    <property type="entry name" value="TM_ABC_iron-siderophores_like"/>
    <property type="match status" value="1"/>
</dbReference>
<evidence type="ECO:0000256" key="3">
    <source>
        <dbReference type="ARBA" id="ARBA00022448"/>
    </source>
</evidence>
<protein>
    <submittedName>
        <fullName evidence="9">Vibriobactin and enterobactin ABC transporter, permease protein</fullName>
    </submittedName>
</protein>
<dbReference type="EMBL" id="CP000627">
    <property type="protein sequence ID" value="ABQ19527.1"/>
    <property type="molecule type" value="Genomic_DNA"/>
</dbReference>
<evidence type="ECO:0000313" key="10">
    <source>
        <dbReference type="Proteomes" id="UP000000249"/>
    </source>
</evidence>
<feature type="transmembrane region" description="Helical" evidence="8">
    <location>
        <begin position="120"/>
        <end position="138"/>
    </location>
</feature>
<keyword evidence="5 8" id="KW-0812">Transmembrane</keyword>
<dbReference type="GO" id="GO:0005886">
    <property type="term" value="C:plasma membrane"/>
    <property type="evidence" value="ECO:0007669"/>
    <property type="project" value="UniProtKB-SubCell"/>
</dbReference>
<keyword evidence="6 8" id="KW-1133">Transmembrane helix</keyword>
<sequence length="358" mass="37473">METITSVAPEGRSNQTRFWLWRKGAYTLRVERRNIAVALVLSLIVLALMILATCVGKLPISISDVTAILLGEVTSGFKRQVLLDIRLPRIFTALFAGAALGLSGAIFQSISRNPLGSPDIIGFTSGAATGALLQIILFSGSGVAVVFSAIAGGVMTAIAVYLLSVKSGTVGRYRLVLTGIGVGSVLTALNGLLLVKGSLDSAITANLWLSGSLHAREWSHVFPVMCGVLVLLPLIKSLARSLQMLEMGDEIARQLGVVVEPIRLFMILAAVTLAALATGAAGPIAFIALAAPQLAARLRQTANIPLVSAGLMGACLLLGADLLTQWMPLALTLPIGRITGLVGGMYLLILLMRSKNTV</sequence>
<comment type="similarity">
    <text evidence="2">Belongs to the binding-protein-dependent transport system permease family. FecCD subfamily.</text>
</comment>
<comment type="subcellular location">
    <subcellularLocation>
        <location evidence="1">Cell membrane</location>
        <topology evidence="1">Multi-pass membrane protein</topology>
    </subcellularLocation>
</comment>
<gene>
    <name evidence="9" type="primary">viuG</name>
    <name evidence="9" type="ordered locus">VC0395_A0307</name>
</gene>
<dbReference type="InterPro" id="IPR000522">
    <property type="entry name" value="ABC_transptr_permease_BtuC"/>
</dbReference>
<evidence type="ECO:0000256" key="8">
    <source>
        <dbReference type="SAM" id="Phobius"/>
    </source>
</evidence>
<dbReference type="SUPFAM" id="SSF81345">
    <property type="entry name" value="ABC transporter involved in vitamin B12 uptake, BtuC"/>
    <property type="match status" value="1"/>
</dbReference>
<dbReference type="Proteomes" id="UP000000249">
    <property type="component" value="Chromosome 1"/>
</dbReference>
<feature type="transmembrane region" description="Helical" evidence="8">
    <location>
        <begin position="302"/>
        <end position="323"/>
    </location>
</feature>
<dbReference type="AlphaFoldDB" id="A0A0H3AGN1"/>
<reference evidence="9 10" key="1">
    <citation type="submission" date="2007-03" db="EMBL/GenBank/DDBJ databases">
        <authorList>
            <person name="Heidelberg J."/>
        </authorList>
    </citation>
    <scope>NUCLEOTIDE SEQUENCE [LARGE SCALE GENOMIC DNA]</scope>
    <source>
        <strain evidence="10">ATCC 39541 / Classical Ogawa 395 / O395</strain>
    </source>
</reference>
<feature type="transmembrane region" description="Helical" evidence="8">
    <location>
        <begin position="144"/>
        <end position="163"/>
    </location>
</feature>
<dbReference type="PATRIC" id="fig|345073.21.peg.769"/>
<accession>A0A0H3AGN1</accession>
<evidence type="ECO:0000313" key="9">
    <source>
        <dbReference type="EMBL" id="ABQ19527.1"/>
    </source>
</evidence>
<organism evidence="9 10">
    <name type="scientific">Vibrio cholerae serotype O1 (strain ATCC 39541 / Classical Ogawa 395 / O395)</name>
    <dbReference type="NCBI Taxonomy" id="345073"/>
    <lineage>
        <taxon>Bacteria</taxon>
        <taxon>Pseudomonadati</taxon>
        <taxon>Pseudomonadota</taxon>
        <taxon>Gammaproteobacteria</taxon>
        <taxon>Vibrionales</taxon>
        <taxon>Vibrionaceae</taxon>
        <taxon>Vibrio</taxon>
    </lineage>
</organism>
<feature type="transmembrane region" description="Helical" evidence="8">
    <location>
        <begin position="175"/>
        <end position="198"/>
    </location>
</feature>
<proteinExistence type="inferred from homology"/>
<dbReference type="RefSeq" id="WP_000447980.1">
    <property type="nucleotide sequence ID" value="NC_009457.1"/>
</dbReference>
<dbReference type="PANTHER" id="PTHR30472">
    <property type="entry name" value="FERRIC ENTEROBACTIN TRANSPORT SYSTEM PERMEASE PROTEIN"/>
    <property type="match status" value="1"/>
</dbReference>
<dbReference type="GO" id="GO:0033214">
    <property type="term" value="P:siderophore-iron import into cell"/>
    <property type="evidence" value="ECO:0007669"/>
    <property type="project" value="TreeGrafter"/>
</dbReference>
<dbReference type="Gene3D" id="1.10.3470.10">
    <property type="entry name" value="ABC transporter involved in vitamin B12 uptake, BtuC"/>
    <property type="match status" value="1"/>
</dbReference>
<dbReference type="PANTHER" id="PTHR30472:SF24">
    <property type="entry name" value="FERRIC ENTEROBACTIN TRANSPORT SYSTEM PERMEASE PROTEIN FEPG"/>
    <property type="match status" value="1"/>
</dbReference>
<dbReference type="KEGG" id="vcr:VC395_0795"/>
<feature type="transmembrane region" description="Helical" evidence="8">
    <location>
        <begin position="264"/>
        <end position="290"/>
    </location>
</feature>
<evidence type="ECO:0000256" key="2">
    <source>
        <dbReference type="ARBA" id="ARBA00007935"/>
    </source>
</evidence>
<feature type="transmembrane region" description="Helical" evidence="8">
    <location>
        <begin position="335"/>
        <end position="352"/>
    </location>
</feature>
<dbReference type="InterPro" id="IPR037294">
    <property type="entry name" value="ABC_BtuC-like"/>
</dbReference>
<keyword evidence="3" id="KW-0813">Transport</keyword>
<keyword evidence="7 8" id="KW-0472">Membrane</keyword>
<feature type="transmembrane region" description="Helical" evidence="8">
    <location>
        <begin position="35"/>
        <end position="60"/>
    </location>
</feature>
<dbReference type="eggNOG" id="COG4779">
    <property type="taxonomic scope" value="Bacteria"/>
</dbReference>
<dbReference type="Pfam" id="PF01032">
    <property type="entry name" value="FecCD"/>
    <property type="match status" value="1"/>
</dbReference>
<dbReference type="KEGG" id="vco:VC0395_A0307"/>
<evidence type="ECO:0000256" key="4">
    <source>
        <dbReference type="ARBA" id="ARBA00022475"/>
    </source>
</evidence>
<evidence type="ECO:0000256" key="1">
    <source>
        <dbReference type="ARBA" id="ARBA00004651"/>
    </source>
</evidence>
<dbReference type="OrthoDB" id="9055647at2"/>
<dbReference type="GO" id="GO:0022857">
    <property type="term" value="F:transmembrane transporter activity"/>
    <property type="evidence" value="ECO:0007669"/>
    <property type="project" value="InterPro"/>
</dbReference>
<feature type="transmembrane region" description="Helical" evidence="8">
    <location>
        <begin position="90"/>
        <end position="108"/>
    </location>
</feature>
<name>A0A0H3AGN1_VIBC3</name>
<keyword evidence="4" id="KW-1003">Cell membrane</keyword>
<evidence type="ECO:0000256" key="5">
    <source>
        <dbReference type="ARBA" id="ARBA00022692"/>
    </source>
</evidence>
<evidence type="ECO:0000256" key="6">
    <source>
        <dbReference type="ARBA" id="ARBA00022989"/>
    </source>
</evidence>